<feature type="compositionally biased region" description="Basic and acidic residues" evidence="5">
    <location>
        <begin position="204"/>
        <end position="219"/>
    </location>
</feature>
<feature type="domain" description="RWP-RK" evidence="6">
    <location>
        <begin position="3"/>
        <end position="92"/>
    </location>
</feature>
<dbReference type="InterPro" id="IPR003035">
    <property type="entry name" value="RWP-RK_dom"/>
</dbReference>
<reference evidence="9" key="2">
    <citation type="submission" date="2012-11" db="EMBL/GenBank/DDBJ databases">
        <authorList>
            <person name="Kuo A."/>
            <person name="Curtis B.A."/>
            <person name="Tanifuji G."/>
            <person name="Burki F."/>
            <person name="Gruber A."/>
            <person name="Irimia M."/>
            <person name="Maruyama S."/>
            <person name="Arias M.C."/>
            <person name="Ball S.G."/>
            <person name="Gile G.H."/>
            <person name="Hirakawa Y."/>
            <person name="Hopkins J.F."/>
            <person name="Rensing S.A."/>
            <person name="Schmutz J."/>
            <person name="Symeonidi A."/>
            <person name="Elias M."/>
            <person name="Eveleigh R.J."/>
            <person name="Herman E.K."/>
            <person name="Klute M.J."/>
            <person name="Nakayama T."/>
            <person name="Obornik M."/>
            <person name="Reyes-Prieto A."/>
            <person name="Armbrust E.V."/>
            <person name="Aves S.J."/>
            <person name="Beiko R.G."/>
            <person name="Coutinho P."/>
            <person name="Dacks J.B."/>
            <person name="Durnford D.G."/>
            <person name="Fast N.M."/>
            <person name="Green B.R."/>
            <person name="Grisdale C."/>
            <person name="Hempe F."/>
            <person name="Henrissat B."/>
            <person name="Hoppner M.P."/>
            <person name="Ishida K.-I."/>
            <person name="Kim E."/>
            <person name="Koreny L."/>
            <person name="Kroth P.G."/>
            <person name="Liu Y."/>
            <person name="Malik S.-B."/>
            <person name="Maier U.G."/>
            <person name="McRose D."/>
            <person name="Mock T."/>
            <person name="Neilson J.A."/>
            <person name="Onodera N.T."/>
            <person name="Poole A.M."/>
            <person name="Pritham E.J."/>
            <person name="Richards T.A."/>
            <person name="Rocap G."/>
            <person name="Roy S.W."/>
            <person name="Sarai C."/>
            <person name="Schaack S."/>
            <person name="Shirato S."/>
            <person name="Slamovits C.H."/>
            <person name="Spencer D.F."/>
            <person name="Suzuki S."/>
            <person name="Worden A.Z."/>
            <person name="Zauner S."/>
            <person name="Barry K."/>
            <person name="Bell C."/>
            <person name="Bharti A.K."/>
            <person name="Crow J.A."/>
            <person name="Grimwood J."/>
            <person name="Kramer R."/>
            <person name="Lindquist E."/>
            <person name="Lucas S."/>
            <person name="Salamov A."/>
            <person name="McFadden G.I."/>
            <person name="Lane C.E."/>
            <person name="Keeling P.J."/>
            <person name="Gray M.W."/>
            <person name="Grigoriev I.V."/>
            <person name="Archibald J.M."/>
        </authorList>
    </citation>
    <scope>NUCLEOTIDE SEQUENCE</scope>
    <source>
        <strain evidence="9">CCMP2712</strain>
    </source>
</reference>
<evidence type="ECO:0000313" key="9">
    <source>
        <dbReference type="Proteomes" id="UP000011087"/>
    </source>
</evidence>
<sequence length="249" mass="27166">MQRVVSVIPRPRNPFHHRPQEVHLTVDLLRPFFNCRQEQVANTLGISLTTLKASCRQLGILRWPYTHKKERTHAPNTPMSTGATGSSDELAAPEEPGLVADAPPQAAGLDGWRGASAGWDETKRVMPMQVSDDPPYASNEQQADAASTSLILSTDASTDDCPEKVWNHGHAASSCYWWPGEDQSRSGESFSELSETRCLSGQAEENRGGRLRDDNRGLKDGRAGVPGLGGISGDWLAWYISVGDDSEEV</sequence>
<dbReference type="GeneID" id="17297235"/>
<evidence type="ECO:0000256" key="3">
    <source>
        <dbReference type="ARBA" id="ARBA00023163"/>
    </source>
</evidence>
<dbReference type="PaxDb" id="55529-EKX40547"/>
<evidence type="ECO:0000256" key="5">
    <source>
        <dbReference type="SAM" id="MobiDB-lite"/>
    </source>
</evidence>
<keyword evidence="4" id="KW-0539">Nucleus</keyword>
<keyword evidence="2" id="KW-0238">DNA-binding</keyword>
<dbReference type="OrthoDB" id="1747617at2759"/>
<reference evidence="7 9" key="1">
    <citation type="journal article" date="2012" name="Nature">
        <title>Algal genomes reveal evolutionary mosaicism and the fate of nucleomorphs.</title>
        <authorList>
            <consortium name="DOE Joint Genome Institute"/>
            <person name="Curtis B.A."/>
            <person name="Tanifuji G."/>
            <person name="Burki F."/>
            <person name="Gruber A."/>
            <person name="Irimia M."/>
            <person name="Maruyama S."/>
            <person name="Arias M.C."/>
            <person name="Ball S.G."/>
            <person name="Gile G.H."/>
            <person name="Hirakawa Y."/>
            <person name="Hopkins J.F."/>
            <person name="Kuo A."/>
            <person name="Rensing S.A."/>
            <person name="Schmutz J."/>
            <person name="Symeonidi A."/>
            <person name="Elias M."/>
            <person name="Eveleigh R.J."/>
            <person name="Herman E.K."/>
            <person name="Klute M.J."/>
            <person name="Nakayama T."/>
            <person name="Obornik M."/>
            <person name="Reyes-Prieto A."/>
            <person name="Armbrust E.V."/>
            <person name="Aves S.J."/>
            <person name="Beiko R.G."/>
            <person name="Coutinho P."/>
            <person name="Dacks J.B."/>
            <person name="Durnford D.G."/>
            <person name="Fast N.M."/>
            <person name="Green B.R."/>
            <person name="Grisdale C.J."/>
            <person name="Hempel F."/>
            <person name="Henrissat B."/>
            <person name="Hoppner M.P."/>
            <person name="Ishida K."/>
            <person name="Kim E."/>
            <person name="Koreny L."/>
            <person name="Kroth P.G."/>
            <person name="Liu Y."/>
            <person name="Malik S.B."/>
            <person name="Maier U.G."/>
            <person name="McRose D."/>
            <person name="Mock T."/>
            <person name="Neilson J.A."/>
            <person name="Onodera N.T."/>
            <person name="Poole A.M."/>
            <person name="Pritham E.J."/>
            <person name="Richards T.A."/>
            <person name="Rocap G."/>
            <person name="Roy S.W."/>
            <person name="Sarai C."/>
            <person name="Schaack S."/>
            <person name="Shirato S."/>
            <person name="Slamovits C.H."/>
            <person name="Spencer D.F."/>
            <person name="Suzuki S."/>
            <person name="Worden A.Z."/>
            <person name="Zauner S."/>
            <person name="Barry K."/>
            <person name="Bell C."/>
            <person name="Bharti A.K."/>
            <person name="Crow J.A."/>
            <person name="Grimwood J."/>
            <person name="Kramer R."/>
            <person name="Lindquist E."/>
            <person name="Lucas S."/>
            <person name="Salamov A."/>
            <person name="McFadden G.I."/>
            <person name="Lane C.E."/>
            <person name="Keeling P.J."/>
            <person name="Gray M.W."/>
            <person name="Grigoriev I.V."/>
            <person name="Archibald J.M."/>
        </authorList>
    </citation>
    <scope>NUCLEOTIDE SEQUENCE</scope>
    <source>
        <strain evidence="7 9">CCMP2712</strain>
    </source>
</reference>
<dbReference type="HOGENOM" id="CLU_1055417_0_0_1"/>
<evidence type="ECO:0000256" key="4">
    <source>
        <dbReference type="ARBA" id="ARBA00023242"/>
    </source>
</evidence>
<evidence type="ECO:0000256" key="1">
    <source>
        <dbReference type="ARBA" id="ARBA00023015"/>
    </source>
</evidence>
<dbReference type="PROSITE" id="PS51519">
    <property type="entry name" value="RWP_RK"/>
    <property type="match status" value="1"/>
</dbReference>
<reference evidence="8" key="3">
    <citation type="submission" date="2016-03" db="UniProtKB">
        <authorList>
            <consortium name="EnsemblProtists"/>
        </authorList>
    </citation>
    <scope>IDENTIFICATION</scope>
</reference>
<feature type="region of interest" description="Disordered" evidence="5">
    <location>
        <begin position="199"/>
        <end position="219"/>
    </location>
</feature>
<evidence type="ECO:0000259" key="6">
    <source>
        <dbReference type="PROSITE" id="PS51519"/>
    </source>
</evidence>
<dbReference type="GO" id="GO:0003677">
    <property type="term" value="F:DNA binding"/>
    <property type="evidence" value="ECO:0007669"/>
    <property type="project" value="UniProtKB-KW"/>
</dbReference>
<keyword evidence="3" id="KW-0804">Transcription</keyword>
<dbReference type="EnsemblProtists" id="EKX40547">
    <property type="protein sequence ID" value="EKX40547"/>
    <property type="gene ID" value="GUITHDRAFT_113333"/>
</dbReference>
<dbReference type="Proteomes" id="UP000011087">
    <property type="component" value="Unassembled WGS sequence"/>
</dbReference>
<proteinExistence type="predicted"/>
<accession>L1IWQ5</accession>
<keyword evidence="1" id="KW-0805">Transcription regulation</keyword>
<dbReference type="AlphaFoldDB" id="L1IWQ5"/>
<dbReference type="RefSeq" id="XP_005827527.1">
    <property type="nucleotide sequence ID" value="XM_005827470.1"/>
</dbReference>
<evidence type="ECO:0000313" key="8">
    <source>
        <dbReference type="EnsemblProtists" id="EKX40547"/>
    </source>
</evidence>
<organism evidence="7">
    <name type="scientific">Guillardia theta (strain CCMP2712)</name>
    <name type="common">Cryptophyte</name>
    <dbReference type="NCBI Taxonomy" id="905079"/>
    <lineage>
        <taxon>Eukaryota</taxon>
        <taxon>Cryptophyceae</taxon>
        <taxon>Pyrenomonadales</taxon>
        <taxon>Geminigeraceae</taxon>
        <taxon>Guillardia</taxon>
    </lineage>
</organism>
<gene>
    <name evidence="7" type="ORF">GUITHDRAFT_113333</name>
</gene>
<feature type="region of interest" description="Disordered" evidence="5">
    <location>
        <begin position="69"/>
        <end position="108"/>
    </location>
</feature>
<protein>
    <recommendedName>
        <fullName evidence="6">RWP-RK domain-containing protein</fullName>
    </recommendedName>
</protein>
<feature type="compositionally biased region" description="Polar residues" evidence="5">
    <location>
        <begin position="74"/>
        <end position="87"/>
    </location>
</feature>
<evidence type="ECO:0000313" key="7">
    <source>
        <dbReference type="EMBL" id="EKX40547.1"/>
    </source>
</evidence>
<dbReference type="EMBL" id="JH993030">
    <property type="protein sequence ID" value="EKX40547.1"/>
    <property type="molecule type" value="Genomic_DNA"/>
</dbReference>
<name>L1IWQ5_GUITC</name>
<evidence type="ECO:0000256" key="2">
    <source>
        <dbReference type="ARBA" id="ARBA00023125"/>
    </source>
</evidence>
<dbReference type="KEGG" id="gtt:GUITHDRAFT_113333"/>
<keyword evidence="9" id="KW-1185">Reference proteome</keyword>
<dbReference type="Pfam" id="PF02042">
    <property type="entry name" value="RWP-RK"/>
    <property type="match status" value="1"/>
</dbReference>